<dbReference type="EMBL" id="OU963862">
    <property type="protein sequence ID" value="CAH0380831.1"/>
    <property type="molecule type" value="Genomic_DNA"/>
</dbReference>
<dbReference type="Proteomes" id="UP001152759">
    <property type="component" value="Chromosome 1"/>
</dbReference>
<accession>A0A9P0EXD5</accession>
<reference evidence="2" key="1">
    <citation type="submission" date="2021-12" db="EMBL/GenBank/DDBJ databases">
        <authorList>
            <person name="King R."/>
        </authorList>
    </citation>
    <scope>NUCLEOTIDE SEQUENCE</scope>
</reference>
<sequence>MRQRTRTILQAAANSQSAEQEVLEAFERGNIANDDPRIVEGVANLYVEYQRFFPQPIESVDTSDSDDDAPATTAVSQKQLPSVAEKETTETPSGAEKESTETPSVAEKESTESAAELRDNM</sequence>
<feature type="region of interest" description="Disordered" evidence="1">
    <location>
        <begin position="57"/>
        <end position="121"/>
    </location>
</feature>
<feature type="compositionally biased region" description="Basic and acidic residues" evidence="1">
    <location>
        <begin position="84"/>
        <end position="121"/>
    </location>
</feature>
<evidence type="ECO:0000313" key="3">
    <source>
        <dbReference type="Proteomes" id="UP001152759"/>
    </source>
</evidence>
<evidence type="ECO:0000313" key="2">
    <source>
        <dbReference type="EMBL" id="CAH0380831.1"/>
    </source>
</evidence>
<gene>
    <name evidence="2" type="ORF">BEMITA_LOCUS542</name>
</gene>
<keyword evidence="3" id="KW-1185">Reference proteome</keyword>
<name>A0A9P0EXD5_BEMTA</name>
<proteinExistence type="predicted"/>
<organism evidence="2 3">
    <name type="scientific">Bemisia tabaci</name>
    <name type="common">Sweetpotato whitefly</name>
    <name type="synonym">Aleurodes tabaci</name>
    <dbReference type="NCBI Taxonomy" id="7038"/>
    <lineage>
        <taxon>Eukaryota</taxon>
        <taxon>Metazoa</taxon>
        <taxon>Ecdysozoa</taxon>
        <taxon>Arthropoda</taxon>
        <taxon>Hexapoda</taxon>
        <taxon>Insecta</taxon>
        <taxon>Pterygota</taxon>
        <taxon>Neoptera</taxon>
        <taxon>Paraneoptera</taxon>
        <taxon>Hemiptera</taxon>
        <taxon>Sternorrhyncha</taxon>
        <taxon>Aleyrodoidea</taxon>
        <taxon>Aleyrodidae</taxon>
        <taxon>Aleyrodinae</taxon>
        <taxon>Bemisia</taxon>
    </lineage>
</organism>
<dbReference type="AlphaFoldDB" id="A0A9P0EXD5"/>
<protein>
    <submittedName>
        <fullName evidence="2">Uncharacterized protein</fullName>
    </submittedName>
</protein>
<evidence type="ECO:0000256" key="1">
    <source>
        <dbReference type="SAM" id="MobiDB-lite"/>
    </source>
</evidence>